<dbReference type="KEGG" id="hhy:Halhy_6175"/>
<dbReference type="OrthoDB" id="514445at2"/>
<dbReference type="SUPFAM" id="SSF50199">
    <property type="entry name" value="Staphylococcal nuclease"/>
    <property type="match status" value="1"/>
</dbReference>
<evidence type="ECO:0008006" key="3">
    <source>
        <dbReference type="Google" id="ProtNLM"/>
    </source>
</evidence>
<keyword evidence="2" id="KW-1185">Reference proteome</keyword>
<proteinExistence type="predicted"/>
<reference key="2">
    <citation type="submission" date="2011-04" db="EMBL/GenBank/DDBJ databases">
        <title>Complete sequence of chromosome of Haliscomenobacter hydrossis DSM 1100.</title>
        <authorList>
            <consortium name="US DOE Joint Genome Institute (JGI-PGF)"/>
            <person name="Lucas S."/>
            <person name="Han J."/>
            <person name="Lapidus A."/>
            <person name="Bruce D."/>
            <person name="Goodwin L."/>
            <person name="Pitluck S."/>
            <person name="Peters L."/>
            <person name="Kyrpides N."/>
            <person name="Mavromatis K."/>
            <person name="Ivanova N."/>
            <person name="Ovchinnikova G."/>
            <person name="Pagani I."/>
            <person name="Daligault H."/>
            <person name="Detter J.C."/>
            <person name="Han C."/>
            <person name="Land M."/>
            <person name="Hauser L."/>
            <person name="Markowitz V."/>
            <person name="Cheng J.-F."/>
            <person name="Hugenholtz P."/>
            <person name="Woyke T."/>
            <person name="Wu D."/>
            <person name="Verbarg S."/>
            <person name="Frueling A."/>
            <person name="Brambilla E."/>
            <person name="Klenk H.-P."/>
            <person name="Eisen J.A."/>
        </authorList>
    </citation>
    <scope>NUCLEOTIDE SEQUENCE</scope>
    <source>
        <strain>DSM 1100</strain>
    </source>
</reference>
<evidence type="ECO:0000313" key="1">
    <source>
        <dbReference type="EMBL" id="AEE53997.1"/>
    </source>
</evidence>
<dbReference type="STRING" id="760192.Halhy_6175"/>
<evidence type="ECO:0000313" key="2">
    <source>
        <dbReference type="Proteomes" id="UP000008461"/>
    </source>
</evidence>
<sequence length="270" mass="30157">MGFTLIKGQFMPKAGAPDGDSVRFKPNNLDLLKKLEGVKAVIGTGVKTKDTVQLRFEGIDAIEKGATKPLSVEAKDNMMKLIGSSIDTPEPRGYILARMTDPHGRVVAFAFSGTTSRVDGSEVFLEATLLGKSVNYKQLLAGYAYPLYYNTLFASLRNKFNKALKQAKRRNRGYWMLDKTLLGVTVNGQDSLATIDPVWPKLWRRFEEYLRSNANMDNFISWLDRKNERVVLIDSTDETGLANVVNVQGNTVSLTQRPENLMIITTIERG</sequence>
<dbReference type="AlphaFoldDB" id="F4L3P7"/>
<dbReference type="Gene3D" id="2.40.50.90">
    <property type="match status" value="1"/>
</dbReference>
<dbReference type="Proteomes" id="UP000008461">
    <property type="component" value="Chromosome"/>
</dbReference>
<reference evidence="1 2" key="1">
    <citation type="journal article" date="2011" name="Stand. Genomic Sci.">
        <title>Complete genome sequence of Haliscomenobacter hydrossis type strain (O).</title>
        <authorList>
            <consortium name="US DOE Joint Genome Institute (JGI-PGF)"/>
            <person name="Daligault H."/>
            <person name="Lapidus A."/>
            <person name="Zeytun A."/>
            <person name="Nolan M."/>
            <person name="Lucas S."/>
            <person name="Del Rio T.G."/>
            <person name="Tice H."/>
            <person name="Cheng J.F."/>
            <person name="Tapia R."/>
            <person name="Han C."/>
            <person name="Goodwin L."/>
            <person name="Pitluck S."/>
            <person name="Liolios K."/>
            <person name="Pagani I."/>
            <person name="Ivanova N."/>
            <person name="Huntemann M."/>
            <person name="Mavromatis K."/>
            <person name="Mikhailova N."/>
            <person name="Pati A."/>
            <person name="Chen A."/>
            <person name="Palaniappan K."/>
            <person name="Land M."/>
            <person name="Hauser L."/>
            <person name="Brambilla E.M."/>
            <person name="Rohde M."/>
            <person name="Verbarg S."/>
            <person name="Goker M."/>
            <person name="Bristow J."/>
            <person name="Eisen J.A."/>
            <person name="Markowitz V."/>
            <person name="Hugenholtz P."/>
            <person name="Kyrpides N.C."/>
            <person name="Klenk H.P."/>
            <person name="Woyke T."/>
        </authorList>
    </citation>
    <scope>NUCLEOTIDE SEQUENCE [LARGE SCALE GENOMIC DNA]</scope>
    <source>
        <strain evidence="2">ATCC 27775 / DSM 1100 / LMG 10767 / O</strain>
    </source>
</reference>
<protein>
    <recommendedName>
        <fullName evidence="3">Nuclease (SNase domain-containing protein)</fullName>
    </recommendedName>
</protein>
<gene>
    <name evidence="1" type="ordered locus">Halhy_6175</name>
</gene>
<dbReference type="HOGENOM" id="CLU_055243_0_0_10"/>
<dbReference type="RefSeq" id="WP_013768519.1">
    <property type="nucleotide sequence ID" value="NC_015510.1"/>
</dbReference>
<name>F4L3P7_HALH1</name>
<dbReference type="EMBL" id="CP002691">
    <property type="protein sequence ID" value="AEE53997.1"/>
    <property type="molecule type" value="Genomic_DNA"/>
</dbReference>
<dbReference type="InterPro" id="IPR035437">
    <property type="entry name" value="SNase_OB-fold_sf"/>
</dbReference>
<dbReference type="eggNOG" id="COG1525">
    <property type="taxonomic scope" value="Bacteria"/>
</dbReference>
<accession>F4L3P7</accession>
<organism evidence="1 2">
    <name type="scientific">Haliscomenobacter hydrossis (strain ATCC 27775 / DSM 1100 / LMG 10767 / O)</name>
    <dbReference type="NCBI Taxonomy" id="760192"/>
    <lineage>
        <taxon>Bacteria</taxon>
        <taxon>Pseudomonadati</taxon>
        <taxon>Bacteroidota</taxon>
        <taxon>Saprospiria</taxon>
        <taxon>Saprospirales</taxon>
        <taxon>Haliscomenobacteraceae</taxon>
        <taxon>Haliscomenobacter</taxon>
    </lineage>
</organism>